<dbReference type="InterPro" id="IPR000850">
    <property type="entry name" value="Adenylat/UMP-CMP_kin"/>
</dbReference>
<dbReference type="InterPro" id="IPR033690">
    <property type="entry name" value="Adenylat_kinase_CS"/>
</dbReference>
<dbReference type="PROSITE" id="PS00113">
    <property type="entry name" value="ADENYLATE_KINASE"/>
    <property type="match status" value="1"/>
</dbReference>
<evidence type="ECO:0000256" key="1">
    <source>
        <dbReference type="ARBA" id="ARBA00022679"/>
    </source>
</evidence>
<dbReference type="GO" id="GO:0044209">
    <property type="term" value="P:AMP salvage"/>
    <property type="evidence" value="ECO:0007669"/>
    <property type="project" value="UniProtKB-UniRule"/>
</dbReference>
<feature type="binding site" evidence="5">
    <location>
        <position position="124"/>
    </location>
    <ligand>
        <name>ATP</name>
        <dbReference type="ChEBI" id="CHEBI:30616"/>
    </ligand>
</feature>
<dbReference type="GO" id="GO:0004017">
    <property type="term" value="F:AMP kinase activity"/>
    <property type="evidence" value="ECO:0007669"/>
    <property type="project" value="UniProtKB-UniRule"/>
</dbReference>
<evidence type="ECO:0000256" key="2">
    <source>
        <dbReference type="ARBA" id="ARBA00022727"/>
    </source>
</evidence>
<dbReference type="PRINTS" id="PR00094">
    <property type="entry name" value="ADENYLTKNASE"/>
</dbReference>
<comment type="function">
    <text evidence="5">Catalyzes the reversible transfer of the terminal phosphate group between ATP and AMP. Plays an important role in cellular energy homeostasis and in adenine nucleotide metabolism.</text>
</comment>
<evidence type="ECO:0000313" key="9">
    <source>
        <dbReference type="Proteomes" id="UP000034192"/>
    </source>
</evidence>
<evidence type="ECO:0000256" key="3">
    <source>
        <dbReference type="ARBA" id="ARBA00022741"/>
    </source>
</evidence>
<comment type="subcellular location">
    <subcellularLocation>
        <location evidence="5 7">Cytoplasm</location>
    </subcellularLocation>
</comment>
<keyword evidence="5 7" id="KW-0067">ATP-binding</keyword>
<keyword evidence="4 5" id="KW-0418">Kinase</keyword>
<dbReference type="SUPFAM" id="SSF52540">
    <property type="entry name" value="P-loop containing nucleoside triphosphate hydrolases"/>
    <property type="match status" value="1"/>
</dbReference>
<dbReference type="GO" id="GO:0005737">
    <property type="term" value="C:cytoplasm"/>
    <property type="evidence" value="ECO:0007669"/>
    <property type="project" value="UniProtKB-SubCell"/>
</dbReference>
<evidence type="ECO:0000256" key="5">
    <source>
        <dbReference type="HAMAP-Rule" id="MF_00235"/>
    </source>
</evidence>
<feature type="binding site" evidence="5">
    <location>
        <position position="36"/>
    </location>
    <ligand>
        <name>AMP</name>
        <dbReference type="ChEBI" id="CHEBI:456215"/>
    </ligand>
</feature>
<feature type="binding site" evidence="5">
    <location>
        <begin position="82"/>
        <end position="85"/>
    </location>
    <ligand>
        <name>AMP</name>
        <dbReference type="ChEBI" id="CHEBI:456215"/>
    </ligand>
</feature>
<protein>
    <recommendedName>
        <fullName evidence="5 7">Adenylate kinase</fullName>
        <shortName evidence="5">AK</shortName>
        <ecNumber evidence="5 7">2.7.4.3</ecNumber>
    </recommendedName>
    <alternativeName>
        <fullName evidence="5">ATP-AMP transphosphorylase</fullName>
    </alternativeName>
    <alternativeName>
        <fullName evidence="5">ATP:AMP phosphotransferase</fullName>
    </alternativeName>
    <alternativeName>
        <fullName evidence="5">Adenylate monophosphate kinase</fullName>
    </alternativeName>
</protein>
<dbReference type="PATRIC" id="fig|1618580.3.peg.15"/>
<keyword evidence="1 5" id="KW-0808">Transferase</keyword>
<name>A0A0G1GIX6_9BACT</name>
<proteinExistence type="inferred from homology"/>
<accession>A0A0G1GIX6</accession>
<keyword evidence="5" id="KW-0963">Cytoplasm</keyword>
<dbReference type="InterPro" id="IPR027417">
    <property type="entry name" value="P-loop_NTPase"/>
</dbReference>
<evidence type="ECO:0000313" key="8">
    <source>
        <dbReference type="EMBL" id="KKT34293.1"/>
    </source>
</evidence>
<feature type="binding site" evidence="5">
    <location>
        <begin position="54"/>
        <end position="56"/>
    </location>
    <ligand>
        <name>AMP</name>
        <dbReference type="ChEBI" id="CHEBI:456215"/>
    </ligand>
</feature>
<dbReference type="EMBL" id="LCHL01000001">
    <property type="protein sequence ID" value="KKT34293.1"/>
    <property type="molecule type" value="Genomic_DNA"/>
</dbReference>
<dbReference type="CDD" id="cd01428">
    <property type="entry name" value="ADK"/>
    <property type="match status" value="1"/>
</dbReference>
<evidence type="ECO:0000256" key="6">
    <source>
        <dbReference type="RuleBase" id="RU003330"/>
    </source>
</evidence>
<comment type="pathway">
    <text evidence="5">Purine metabolism; AMP biosynthesis via salvage pathway; AMP from ADP: step 1/1.</text>
</comment>
<feature type="binding site" evidence="5">
    <location>
        <begin position="10"/>
        <end position="15"/>
    </location>
    <ligand>
        <name>ATP</name>
        <dbReference type="ChEBI" id="CHEBI:30616"/>
    </ligand>
</feature>
<dbReference type="AlphaFoldDB" id="A0A0G1GIX6"/>
<keyword evidence="3 5" id="KW-0547">Nucleotide-binding</keyword>
<comment type="caution">
    <text evidence="5">Lacks conserved residue(s) required for the propagation of feature annotation.</text>
</comment>
<dbReference type="PANTHER" id="PTHR23359">
    <property type="entry name" value="NUCLEOTIDE KINASE"/>
    <property type="match status" value="1"/>
</dbReference>
<dbReference type="HAMAP" id="MF_00235">
    <property type="entry name" value="Adenylate_kinase_Adk"/>
    <property type="match status" value="1"/>
</dbReference>
<dbReference type="EC" id="2.7.4.3" evidence="5 7"/>
<dbReference type="Proteomes" id="UP000034192">
    <property type="component" value="Unassembled WGS sequence"/>
</dbReference>
<feature type="binding site" evidence="5">
    <location>
        <position position="153"/>
    </location>
    <ligand>
        <name>AMP</name>
        <dbReference type="ChEBI" id="CHEBI:456215"/>
    </ligand>
</feature>
<feature type="binding site" evidence="5">
    <location>
        <position position="192"/>
    </location>
    <ligand>
        <name>ATP</name>
        <dbReference type="ChEBI" id="CHEBI:30616"/>
    </ligand>
</feature>
<dbReference type="Pfam" id="PF00406">
    <property type="entry name" value="ADK"/>
    <property type="match status" value="1"/>
</dbReference>
<dbReference type="GO" id="GO:0005524">
    <property type="term" value="F:ATP binding"/>
    <property type="evidence" value="ECO:0007669"/>
    <property type="project" value="UniProtKB-UniRule"/>
</dbReference>
<evidence type="ECO:0000256" key="7">
    <source>
        <dbReference type="RuleBase" id="RU003331"/>
    </source>
</evidence>
<organism evidence="8 9">
    <name type="scientific">Candidatus Woesebacteria bacterium GW2011_GWB1_44_11b</name>
    <dbReference type="NCBI Taxonomy" id="1618580"/>
    <lineage>
        <taxon>Bacteria</taxon>
        <taxon>Candidatus Woeseibacteriota</taxon>
    </lineage>
</organism>
<dbReference type="Gene3D" id="3.40.50.300">
    <property type="entry name" value="P-loop containing nucleotide triphosphate hydrolases"/>
    <property type="match status" value="1"/>
</dbReference>
<comment type="domain">
    <text evidence="5">Consists of three domains, a large central CORE domain and two small peripheral domains, NMPbind and LID, which undergo movements during catalysis. The LID domain closes over the site of phosphoryl transfer upon ATP binding. Assembling and dissambling the active center during each catalytic cycle provides an effective means to prevent ATP hydrolysis.</text>
</comment>
<sequence>MNILILGPQGSGKGTQADLLAHKLGLFHFEIGNFLRQLAKENPEIDEKVNKKGELLEDREIFLLVTNFLDFKKMRNNIIFDGYPRSITQFNLLKSWLDKKGRKVDLGIFIDISRYESIKRLTSRRIDRKTGKVYNLVTNPPGPEVKAEDLIQRQDDREEAIKERLNEYEKATEPLRGVLRKEGILLEVNGERSISEIGDEVLTAVRERLEDERSKD</sequence>
<feature type="binding site" evidence="5">
    <location>
        <position position="89"/>
    </location>
    <ligand>
        <name>AMP</name>
        <dbReference type="ChEBI" id="CHEBI:456215"/>
    </ligand>
</feature>
<evidence type="ECO:0000256" key="4">
    <source>
        <dbReference type="ARBA" id="ARBA00022777"/>
    </source>
</evidence>
<comment type="similarity">
    <text evidence="5 6">Belongs to the adenylate kinase family.</text>
</comment>
<gene>
    <name evidence="5" type="primary">adk</name>
    <name evidence="8" type="ORF">UW21_C0001G0014</name>
</gene>
<feature type="binding site" evidence="5">
    <location>
        <position position="164"/>
    </location>
    <ligand>
        <name>AMP</name>
        <dbReference type="ChEBI" id="CHEBI:456215"/>
    </ligand>
</feature>
<feature type="binding site" evidence="5">
    <location>
        <begin position="133"/>
        <end position="134"/>
    </location>
    <ligand>
        <name>ATP</name>
        <dbReference type="ChEBI" id="CHEBI:30616"/>
    </ligand>
</feature>
<keyword evidence="2 5" id="KW-0545">Nucleotide biosynthesis</keyword>
<comment type="catalytic activity">
    <reaction evidence="5 7">
        <text>AMP + ATP = 2 ADP</text>
        <dbReference type="Rhea" id="RHEA:12973"/>
        <dbReference type="ChEBI" id="CHEBI:30616"/>
        <dbReference type="ChEBI" id="CHEBI:456215"/>
        <dbReference type="ChEBI" id="CHEBI:456216"/>
        <dbReference type="EC" id="2.7.4.3"/>
    </reaction>
</comment>
<reference evidence="8 9" key="1">
    <citation type="journal article" date="2015" name="Nature">
        <title>rRNA introns, odd ribosomes, and small enigmatic genomes across a large radiation of phyla.</title>
        <authorList>
            <person name="Brown C.T."/>
            <person name="Hug L.A."/>
            <person name="Thomas B.C."/>
            <person name="Sharon I."/>
            <person name="Castelle C.J."/>
            <person name="Singh A."/>
            <person name="Wilkins M.J."/>
            <person name="Williams K.H."/>
            <person name="Banfield J.F."/>
        </authorList>
    </citation>
    <scope>NUCLEOTIDE SEQUENCE [LARGE SCALE GENOMIC DNA]</scope>
</reference>
<comment type="caution">
    <text evidence="8">The sequence shown here is derived from an EMBL/GenBank/DDBJ whole genome shotgun (WGS) entry which is preliminary data.</text>
</comment>
<dbReference type="UniPathway" id="UPA00588">
    <property type="reaction ID" value="UER00649"/>
</dbReference>
<comment type="subunit">
    <text evidence="5 7">Monomer.</text>
</comment>